<proteinExistence type="predicted"/>
<sequence length="324" mass="34710">MFSSREEENLELVRTAEGCSDPENLIDVPDKAPLLPVTLEVKKNDRGEWIKREKDSAIGVGDLVRFRCATGKLVTLSESSSFSSDVSDSSSPSAAAPRSDGRTLDATAGDSNDEMHVVECQWKGEIPGEREQSAVWGNPMRCLSAEGKTRPRPGFNSTVTVKCEGCRVPGEWLGRITGESPYPVMVTGIYRAYPWTREGEGGIDEGDHEAAGFVDSKTSIGINDTISFECVRGGVLRLQSSLSQSGSAGLRGATCVNPGGEELGESEFDLNISDVKCGRSSAVVLLSSILLCSSSFRLHVFSRTSFACRFLPRPSGSGCVAVLI</sequence>
<dbReference type="PhylomeDB" id="A0A0G4HU10"/>
<feature type="compositionally biased region" description="Low complexity" evidence="1">
    <location>
        <begin position="79"/>
        <end position="98"/>
    </location>
</feature>
<name>A0A0G4HU10_9ALVE</name>
<dbReference type="VEuPathDB" id="CryptoDB:Cvel_8571"/>
<reference evidence="2" key="1">
    <citation type="submission" date="2014-11" db="EMBL/GenBank/DDBJ databases">
        <authorList>
            <person name="Otto D Thomas"/>
            <person name="Naeem Raeece"/>
        </authorList>
    </citation>
    <scope>NUCLEOTIDE SEQUENCE</scope>
</reference>
<evidence type="ECO:0000256" key="1">
    <source>
        <dbReference type="SAM" id="MobiDB-lite"/>
    </source>
</evidence>
<evidence type="ECO:0000313" key="2">
    <source>
        <dbReference type="EMBL" id="CEM47901.1"/>
    </source>
</evidence>
<feature type="region of interest" description="Disordered" evidence="1">
    <location>
        <begin position="79"/>
        <end position="112"/>
    </location>
</feature>
<dbReference type="AlphaFoldDB" id="A0A0G4HU10"/>
<protein>
    <submittedName>
        <fullName evidence="2">Uncharacterized protein</fullName>
    </submittedName>
</protein>
<dbReference type="EMBL" id="CDMZ01003875">
    <property type="protein sequence ID" value="CEM47901.1"/>
    <property type="molecule type" value="Genomic_DNA"/>
</dbReference>
<accession>A0A0G4HU10</accession>
<organism evidence="2">
    <name type="scientific">Chromera velia CCMP2878</name>
    <dbReference type="NCBI Taxonomy" id="1169474"/>
    <lineage>
        <taxon>Eukaryota</taxon>
        <taxon>Sar</taxon>
        <taxon>Alveolata</taxon>
        <taxon>Colpodellida</taxon>
        <taxon>Chromeraceae</taxon>
        <taxon>Chromera</taxon>
    </lineage>
</organism>
<gene>
    <name evidence="2" type="ORF">Cvel_8571</name>
</gene>